<dbReference type="InterPro" id="IPR033954">
    <property type="entry name" value="DiS-bond_Isoase_DsbC/G"/>
</dbReference>
<dbReference type="InterPro" id="IPR009094">
    <property type="entry name" value="DiS-bond_isomerase_DsbC/G_N_sf"/>
</dbReference>
<reference evidence="10 11" key="1">
    <citation type="submission" date="2023-07" db="EMBL/GenBank/DDBJ databases">
        <title>Functional and genomic diversity of the sorghum phyllosphere microbiome.</title>
        <authorList>
            <person name="Shade A."/>
        </authorList>
    </citation>
    <scope>NUCLEOTIDE SEQUENCE [LARGE SCALE GENOMIC DNA]</scope>
    <source>
        <strain evidence="10 11">SORGH_AS_0887</strain>
    </source>
</reference>
<comment type="subcellular location">
    <subcellularLocation>
        <location evidence="1 7">Periplasm</location>
    </subcellularLocation>
</comment>
<evidence type="ECO:0000256" key="7">
    <source>
        <dbReference type="RuleBase" id="RU364038"/>
    </source>
</evidence>
<protein>
    <recommendedName>
        <fullName evidence="7">Thiol:disulfide interchange protein</fullName>
    </recommendedName>
</protein>
<accession>A0ABU0UVF0</accession>
<dbReference type="PANTHER" id="PTHR35272">
    <property type="entry name" value="THIOL:DISULFIDE INTERCHANGE PROTEIN DSBC-RELATED"/>
    <property type="match status" value="1"/>
</dbReference>
<dbReference type="InterPro" id="IPR036249">
    <property type="entry name" value="Thioredoxin-like_sf"/>
</dbReference>
<evidence type="ECO:0000256" key="6">
    <source>
        <dbReference type="ARBA" id="ARBA00023284"/>
    </source>
</evidence>
<keyword evidence="11" id="KW-1185">Reference proteome</keyword>
<dbReference type="InterPro" id="IPR018950">
    <property type="entry name" value="DiS-bond_isomerase_DsbC/G_N"/>
</dbReference>
<dbReference type="InterPro" id="IPR051470">
    <property type="entry name" value="Thiol:disulfide_interchange"/>
</dbReference>
<evidence type="ECO:0000259" key="8">
    <source>
        <dbReference type="Pfam" id="PF10411"/>
    </source>
</evidence>
<dbReference type="Gene3D" id="3.40.30.10">
    <property type="entry name" value="Glutaredoxin"/>
    <property type="match status" value="1"/>
</dbReference>
<keyword evidence="6 7" id="KW-0676">Redox-active center</keyword>
<evidence type="ECO:0000256" key="1">
    <source>
        <dbReference type="ARBA" id="ARBA00004418"/>
    </source>
</evidence>
<gene>
    <name evidence="10" type="ORF">QE380_001463</name>
</gene>
<dbReference type="SUPFAM" id="SSF54423">
    <property type="entry name" value="DsbC/DsbG N-terminal domain-like"/>
    <property type="match status" value="1"/>
</dbReference>
<dbReference type="Gene3D" id="3.10.450.70">
    <property type="entry name" value="Disulphide bond isomerase, DsbC/G, N-terminal"/>
    <property type="match status" value="1"/>
</dbReference>
<dbReference type="Proteomes" id="UP001233360">
    <property type="component" value="Unassembled WGS sequence"/>
</dbReference>
<evidence type="ECO:0000259" key="9">
    <source>
        <dbReference type="Pfam" id="PF13098"/>
    </source>
</evidence>
<dbReference type="EMBL" id="JAUTBK010000002">
    <property type="protein sequence ID" value="MDQ1208540.1"/>
    <property type="molecule type" value="Genomic_DNA"/>
</dbReference>
<comment type="similarity">
    <text evidence="2 7">Belongs to the thioredoxin family. DsbC subfamily.</text>
</comment>
<comment type="caution">
    <text evidence="10">The sequence shown here is derived from an EMBL/GenBank/DDBJ whole genome shotgun (WGS) entry which is preliminary data.</text>
</comment>
<dbReference type="PANTHER" id="PTHR35272:SF3">
    <property type="entry name" value="THIOL:DISULFIDE INTERCHANGE PROTEIN DSBC"/>
    <property type="match status" value="1"/>
</dbReference>
<feature type="domain" description="Disulphide bond isomerase DsbC/G N-terminal" evidence="8">
    <location>
        <begin position="18"/>
        <end position="85"/>
    </location>
</feature>
<sequence length="236" mass="26415">MMKTWLTTLILSLSTLGLAHADVATTQQNLKKNFPEIPVSAVNTTPVKGVYEVITEGQIVYTNDDAQYFFVGNLVDPKNQRNLTAERMQQLNKIDVSTLPLNQAIKHVKGNGKRTLYIFSDPDCPYCQRLEKELTAVDNVTIYLFLFPLTTLHPNAETIATQIWCSKNQYQAWQDYLLNHKAPTASQKCSTPIQKNLALGQKLNINGTPTMYLKNGERIAGAMQAGQLNTLLDQAQ</sequence>
<name>A0ABU0UVF0_ACIBI</name>
<dbReference type="Pfam" id="PF10411">
    <property type="entry name" value="DsbC_N"/>
    <property type="match status" value="1"/>
</dbReference>
<dbReference type="GO" id="GO:0003756">
    <property type="term" value="F:protein disulfide isomerase activity"/>
    <property type="evidence" value="ECO:0007669"/>
    <property type="project" value="UniProtKB-EC"/>
</dbReference>
<proteinExistence type="inferred from homology"/>
<keyword evidence="5" id="KW-1015">Disulfide bond</keyword>
<evidence type="ECO:0000313" key="11">
    <source>
        <dbReference type="Proteomes" id="UP001233360"/>
    </source>
</evidence>
<keyword evidence="10" id="KW-0413">Isomerase</keyword>
<comment type="function">
    <text evidence="7">Required for disulfide bond formation in some periplasmic proteins. Acts by transferring its disulfide bond to other proteins and is reduced in the process.</text>
</comment>
<dbReference type="CDD" id="cd03020">
    <property type="entry name" value="DsbA_DsbC_DsbG"/>
    <property type="match status" value="1"/>
</dbReference>
<organism evidence="10 11">
    <name type="scientific">Acinetobacter baylyi</name>
    <dbReference type="NCBI Taxonomy" id="202950"/>
    <lineage>
        <taxon>Bacteria</taxon>
        <taxon>Pseudomonadati</taxon>
        <taxon>Pseudomonadota</taxon>
        <taxon>Gammaproteobacteria</taxon>
        <taxon>Moraxellales</taxon>
        <taxon>Moraxellaceae</taxon>
        <taxon>Acinetobacter</taxon>
    </lineage>
</organism>
<evidence type="ECO:0000256" key="5">
    <source>
        <dbReference type="ARBA" id="ARBA00023157"/>
    </source>
</evidence>
<keyword evidence="4 7" id="KW-0574">Periplasm</keyword>
<feature type="chain" id="PRO_5044981290" description="Thiol:disulfide interchange protein" evidence="7">
    <location>
        <begin position="22"/>
        <end position="236"/>
    </location>
</feature>
<evidence type="ECO:0000313" key="10">
    <source>
        <dbReference type="EMBL" id="MDQ1208540.1"/>
    </source>
</evidence>
<feature type="signal peptide" evidence="7">
    <location>
        <begin position="1"/>
        <end position="21"/>
    </location>
</feature>
<keyword evidence="3 7" id="KW-0732">Signal</keyword>
<evidence type="ECO:0000256" key="3">
    <source>
        <dbReference type="ARBA" id="ARBA00022729"/>
    </source>
</evidence>
<evidence type="ECO:0000256" key="4">
    <source>
        <dbReference type="ARBA" id="ARBA00022764"/>
    </source>
</evidence>
<dbReference type="SUPFAM" id="SSF52833">
    <property type="entry name" value="Thioredoxin-like"/>
    <property type="match status" value="1"/>
</dbReference>
<dbReference type="InterPro" id="IPR012336">
    <property type="entry name" value="Thioredoxin-like_fold"/>
</dbReference>
<feature type="domain" description="Thioredoxin-like fold" evidence="9">
    <location>
        <begin position="108"/>
        <end position="232"/>
    </location>
</feature>
<dbReference type="Pfam" id="PF13098">
    <property type="entry name" value="Thioredoxin_2"/>
    <property type="match status" value="1"/>
</dbReference>
<evidence type="ECO:0000256" key="2">
    <source>
        <dbReference type="ARBA" id="ARBA00009813"/>
    </source>
</evidence>